<comment type="caution">
    <text evidence="4">The sequence shown here is derived from an EMBL/GenBank/DDBJ whole genome shotgun (WGS) entry which is preliminary data.</text>
</comment>
<keyword evidence="2" id="KW-0472">Membrane</keyword>
<feature type="signal peptide" evidence="3">
    <location>
        <begin position="1"/>
        <end position="22"/>
    </location>
</feature>
<organism evidence="4 5">
    <name type="scientific">Candida boidinii</name>
    <name type="common">Yeast</name>
    <dbReference type="NCBI Taxonomy" id="5477"/>
    <lineage>
        <taxon>Eukaryota</taxon>
        <taxon>Fungi</taxon>
        <taxon>Dikarya</taxon>
        <taxon>Ascomycota</taxon>
        <taxon>Saccharomycotina</taxon>
        <taxon>Pichiomycetes</taxon>
        <taxon>Pichiales</taxon>
        <taxon>Pichiaceae</taxon>
        <taxon>Ogataea</taxon>
        <taxon>Ogataea/Candida clade</taxon>
    </lineage>
</organism>
<evidence type="ECO:0000313" key="4">
    <source>
        <dbReference type="EMBL" id="GME69992.1"/>
    </source>
</evidence>
<feature type="compositionally biased region" description="Low complexity" evidence="1">
    <location>
        <begin position="308"/>
        <end position="338"/>
    </location>
</feature>
<accession>A0A9W6WGE3</accession>
<evidence type="ECO:0000256" key="2">
    <source>
        <dbReference type="SAM" id="Phobius"/>
    </source>
</evidence>
<protein>
    <submittedName>
        <fullName evidence="4">Unnamed protein product</fullName>
    </submittedName>
</protein>
<dbReference type="AlphaFoldDB" id="A0A9W6WGE3"/>
<evidence type="ECO:0000256" key="1">
    <source>
        <dbReference type="SAM" id="MobiDB-lite"/>
    </source>
</evidence>
<dbReference type="EMBL" id="BSXN01000830">
    <property type="protein sequence ID" value="GME69992.1"/>
    <property type="molecule type" value="Genomic_DNA"/>
</dbReference>
<evidence type="ECO:0000313" key="5">
    <source>
        <dbReference type="Proteomes" id="UP001165120"/>
    </source>
</evidence>
<keyword evidence="2" id="KW-0812">Transmembrane</keyword>
<name>A0A9W6WGE3_CANBO</name>
<keyword evidence="5" id="KW-1185">Reference proteome</keyword>
<keyword evidence="2" id="KW-1133">Transmembrane helix</keyword>
<feature type="region of interest" description="Disordered" evidence="1">
    <location>
        <begin position="198"/>
        <end position="233"/>
    </location>
</feature>
<feature type="compositionally biased region" description="Basic residues" evidence="1">
    <location>
        <begin position="204"/>
        <end position="225"/>
    </location>
</feature>
<dbReference type="Proteomes" id="UP001165120">
    <property type="component" value="Unassembled WGS sequence"/>
</dbReference>
<feature type="compositionally biased region" description="Low complexity" evidence="1">
    <location>
        <begin position="352"/>
        <end position="370"/>
    </location>
</feature>
<feature type="compositionally biased region" description="Acidic residues" evidence="1">
    <location>
        <begin position="298"/>
        <end position="307"/>
    </location>
</feature>
<feature type="compositionally biased region" description="Basic residues" evidence="1">
    <location>
        <begin position="339"/>
        <end position="349"/>
    </location>
</feature>
<keyword evidence="3" id="KW-0732">Signal</keyword>
<gene>
    <name evidence="4" type="ORF">Cboi02_000268500</name>
</gene>
<evidence type="ECO:0000256" key="3">
    <source>
        <dbReference type="SAM" id="SignalP"/>
    </source>
</evidence>
<sequence length="735" mass="82208">MFQMFQITWILSLLFLSALTAAQSAIEDYAEVISNFNRLSSVFQPEQFGMDFYSCVLKQDKLLTSKSNSPCYKSFYSDASTACLCSYHSAVYDKCGPMLSNDSPALNFILFLNSQGVCCLEQTKDKLFCESEIKKVDKFLEMFEKILEVSGLGNLVTKLDKFGVIPTSEDNNNFDEEVYEFDESVRLPELEKRGIFFQRESNRNNRRKNKYGKPIRSNHKLKNNKNSKVSEVPKVEGEITSEIHENTLIGKQGEIKINNHFNKMPTMTKIDKNKIKTLTVTSEIKVTNTLSIITHTDEECDDEDELTTETVTGTTIETTSTSEPESTVSESSTSQSTRTKSKTKTRTRTKTTETISAKTSTTTTTEKPSSCSDEDDNTTITTTTEKPSSCSNEDDETTIVTSPTTYFVRNHTVTDFVTLTETIVEEETKTEVITESHLETSTKFRVKLSHTTDTEILTQTEVSTIYKLWVTSTTATDTHVEFSTDTVSVTDTVTETEYDTVYKKYIKTIPLTTETDEITVTTTEDVTVTFTEECYDDPVTTTETEYTTICKDPVTEISTETETETETKVKVRTKTKIITEPDETVTTTATVTIPSILIVTNTGTGLTTVTQTTIGTTTTTTIVISFLAQSLLQQRLSNIFERLGLAVPPGMAKRDLDYDYSKPTPAPSANFENQTFAAEMYTAYTNSSSSSWLYNSSYSNSSDLDTVAINMASFKNAVMPFFMAAIFFTGILTVL</sequence>
<feature type="region of interest" description="Disordered" evidence="1">
    <location>
        <begin position="297"/>
        <end position="397"/>
    </location>
</feature>
<feature type="chain" id="PRO_5040821226" evidence="3">
    <location>
        <begin position="23"/>
        <end position="735"/>
    </location>
</feature>
<proteinExistence type="predicted"/>
<reference evidence="4" key="1">
    <citation type="submission" date="2023-04" db="EMBL/GenBank/DDBJ databases">
        <title>Candida boidinii NBRC 10035.</title>
        <authorList>
            <person name="Ichikawa N."/>
            <person name="Sato H."/>
            <person name="Tonouchi N."/>
        </authorList>
    </citation>
    <scope>NUCLEOTIDE SEQUENCE</scope>
    <source>
        <strain evidence="4">NBRC 10035</strain>
    </source>
</reference>
<feature type="transmembrane region" description="Helical" evidence="2">
    <location>
        <begin position="717"/>
        <end position="734"/>
    </location>
</feature>